<sequence length="301" mass="33043">MKKILSLLVICIVLGGGGYYVWATKFNDGFSDIIKTSETSKIKLPSDIHSKTILLQNLSTGEMLIEKNETKEVEIASLTKLITAYLLLEAETNLEKTVTIDQRIIDDLMAEGASLSGYRSGDELTIEDLAYGIVLPSGGDAALVAANYVADSEKAFVEKMNQLAKELKMINIHFKNSTGLDARNHYSTVEDLSKFMNVALKNQNFRKLVTTTTYQTDGTIYTPEGYYIESTMLKGLADLSIANGQILGGKTGYTKKAGQCLISLAEIEGEYYLLITTGADGNPFTEQYNMADARLIYETIG</sequence>
<dbReference type="Proteomes" id="UP000288197">
    <property type="component" value="Unassembled WGS sequence"/>
</dbReference>
<feature type="domain" description="Peptidase S11 D-alanyl-D-alanine carboxypeptidase A N-terminal" evidence="10">
    <location>
        <begin position="45"/>
        <end position="278"/>
    </location>
</feature>
<dbReference type="InterPro" id="IPR018044">
    <property type="entry name" value="Peptidase_S11"/>
</dbReference>
<evidence type="ECO:0000259" key="10">
    <source>
        <dbReference type="Pfam" id="PF00768"/>
    </source>
</evidence>
<dbReference type="SUPFAM" id="SSF56601">
    <property type="entry name" value="beta-lactamase/transpeptidase-like"/>
    <property type="match status" value="1"/>
</dbReference>
<comment type="similarity">
    <text evidence="1 9">Belongs to the peptidase S11 family.</text>
</comment>
<comment type="caution">
    <text evidence="11">The sequence shown here is derived from an EMBL/GenBank/DDBJ whole genome shotgun (WGS) entry which is preliminary data.</text>
</comment>
<keyword evidence="12" id="KW-1185">Reference proteome</keyword>
<dbReference type="PRINTS" id="PR00725">
    <property type="entry name" value="DADACBPTASE1"/>
</dbReference>
<dbReference type="AlphaFoldDB" id="A0A429ZZJ7"/>
<keyword evidence="6" id="KW-0961">Cell wall biogenesis/degradation</keyword>
<keyword evidence="5" id="KW-0573">Peptidoglycan synthesis</keyword>
<evidence type="ECO:0000256" key="6">
    <source>
        <dbReference type="ARBA" id="ARBA00023316"/>
    </source>
</evidence>
<feature type="binding site" evidence="8">
    <location>
        <position position="250"/>
    </location>
    <ligand>
        <name>substrate</name>
    </ligand>
</feature>
<dbReference type="Gene3D" id="3.40.710.10">
    <property type="entry name" value="DD-peptidase/beta-lactamase superfamily"/>
    <property type="match status" value="1"/>
</dbReference>
<evidence type="ECO:0000256" key="8">
    <source>
        <dbReference type="PIRSR" id="PIRSR618044-2"/>
    </source>
</evidence>
<keyword evidence="4" id="KW-0133">Cell shape</keyword>
<keyword evidence="3" id="KW-0378">Hydrolase</keyword>
<dbReference type="InterPro" id="IPR012338">
    <property type="entry name" value="Beta-lactam/transpept-like"/>
</dbReference>
<protein>
    <recommendedName>
        <fullName evidence="10">Peptidase S11 D-alanyl-D-alanine carboxypeptidase A N-terminal domain-containing protein</fullName>
    </recommendedName>
</protein>
<dbReference type="PANTHER" id="PTHR21581">
    <property type="entry name" value="D-ALANYL-D-ALANINE CARBOXYPEPTIDASE"/>
    <property type="match status" value="1"/>
</dbReference>
<evidence type="ECO:0000256" key="3">
    <source>
        <dbReference type="ARBA" id="ARBA00022801"/>
    </source>
</evidence>
<reference evidence="11 12" key="1">
    <citation type="submission" date="2017-05" db="EMBL/GenBank/DDBJ databases">
        <title>Vagococcus spp. assemblies.</title>
        <authorList>
            <person name="Gulvik C.A."/>
        </authorList>
    </citation>
    <scope>NUCLEOTIDE SEQUENCE [LARGE SCALE GENOMIC DNA]</scope>
    <source>
        <strain evidence="11 12">NCFB 2497</strain>
    </source>
</reference>
<evidence type="ECO:0000256" key="9">
    <source>
        <dbReference type="RuleBase" id="RU004016"/>
    </source>
</evidence>
<keyword evidence="2" id="KW-0732">Signal</keyword>
<proteinExistence type="inferred from homology"/>
<feature type="active site" evidence="7">
    <location>
        <position position="137"/>
    </location>
</feature>
<evidence type="ECO:0000256" key="2">
    <source>
        <dbReference type="ARBA" id="ARBA00022729"/>
    </source>
</evidence>
<evidence type="ECO:0000256" key="1">
    <source>
        <dbReference type="ARBA" id="ARBA00007164"/>
    </source>
</evidence>
<evidence type="ECO:0000256" key="5">
    <source>
        <dbReference type="ARBA" id="ARBA00022984"/>
    </source>
</evidence>
<evidence type="ECO:0000313" key="11">
    <source>
        <dbReference type="EMBL" id="RST99442.1"/>
    </source>
</evidence>
<dbReference type="OrthoDB" id="9791132at2"/>
<dbReference type="GO" id="GO:0009002">
    <property type="term" value="F:serine-type D-Ala-D-Ala carboxypeptidase activity"/>
    <property type="evidence" value="ECO:0007669"/>
    <property type="project" value="InterPro"/>
</dbReference>
<dbReference type="EMBL" id="NGJX01000015">
    <property type="protein sequence ID" value="RST99442.1"/>
    <property type="molecule type" value="Genomic_DNA"/>
</dbReference>
<dbReference type="GO" id="GO:0006508">
    <property type="term" value="P:proteolysis"/>
    <property type="evidence" value="ECO:0007669"/>
    <property type="project" value="InterPro"/>
</dbReference>
<dbReference type="Pfam" id="PF00768">
    <property type="entry name" value="Peptidase_S11"/>
    <property type="match status" value="1"/>
</dbReference>
<evidence type="ECO:0000256" key="7">
    <source>
        <dbReference type="PIRSR" id="PIRSR618044-1"/>
    </source>
</evidence>
<accession>A0A429ZZJ7</accession>
<feature type="active site" description="Acyl-ester intermediate" evidence="7">
    <location>
        <position position="77"/>
    </location>
</feature>
<dbReference type="InterPro" id="IPR001967">
    <property type="entry name" value="Peptidase_S11_N"/>
</dbReference>
<organism evidence="11 12">
    <name type="scientific">Vagococcus fluvialis</name>
    <dbReference type="NCBI Taxonomy" id="2738"/>
    <lineage>
        <taxon>Bacteria</taxon>
        <taxon>Bacillati</taxon>
        <taxon>Bacillota</taxon>
        <taxon>Bacilli</taxon>
        <taxon>Lactobacillales</taxon>
        <taxon>Enterococcaceae</taxon>
        <taxon>Vagococcus</taxon>
    </lineage>
</organism>
<dbReference type="GO" id="GO:0009252">
    <property type="term" value="P:peptidoglycan biosynthetic process"/>
    <property type="evidence" value="ECO:0007669"/>
    <property type="project" value="UniProtKB-KW"/>
</dbReference>
<evidence type="ECO:0000256" key="4">
    <source>
        <dbReference type="ARBA" id="ARBA00022960"/>
    </source>
</evidence>
<name>A0A429ZZJ7_9ENTE</name>
<dbReference type="RefSeq" id="WP_126809103.1">
    <property type="nucleotide sequence ID" value="NZ_NGJX01000015.1"/>
</dbReference>
<evidence type="ECO:0000313" key="12">
    <source>
        <dbReference type="Proteomes" id="UP000288197"/>
    </source>
</evidence>
<dbReference type="GO" id="GO:0008360">
    <property type="term" value="P:regulation of cell shape"/>
    <property type="evidence" value="ECO:0007669"/>
    <property type="project" value="UniProtKB-KW"/>
</dbReference>
<gene>
    <name evidence="11" type="ORF">CBF32_11915</name>
</gene>
<feature type="active site" description="Proton acceptor" evidence="7">
    <location>
        <position position="80"/>
    </location>
</feature>
<dbReference type="PANTHER" id="PTHR21581:SF6">
    <property type="entry name" value="TRAFFICKING PROTEIN PARTICLE COMPLEX SUBUNIT 12"/>
    <property type="match status" value="1"/>
</dbReference>
<dbReference type="GO" id="GO:0071555">
    <property type="term" value="P:cell wall organization"/>
    <property type="evidence" value="ECO:0007669"/>
    <property type="project" value="UniProtKB-KW"/>
</dbReference>